<dbReference type="Proteomes" id="UP000279909">
    <property type="component" value="Unassembled WGS sequence"/>
</dbReference>
<proteinExistence type="predicted"/>
<comment type="caution">
    <text evidence="4">The sequence shown here is derived from an EMBL/GenBank/DDBJ whole genome shotgun (WGS) entry which is preliminary data.</text>
</comment>
<dbReference type="Gene3D" id="2.160.10.10">
    <property type="entry name" value="Hexapeptide repeat proteins"/>
    <property type="match status" value="1"/>
</dbReference>
<organism evidence="4 5">
    <name type="scientific">Lysinibacillus halotolerans</name>
    <dbReference type="NCBI Taxonomy" id="1368476"/>
    <lineage>
        <taxon>Bacteria</taxon>
        <taxon>Bacillati</taxon>
        <taxon>Bacillota</taxon>
        <taxon>Bacilli</taxon>
        <taxon>Bacillales</taxon>
        <taxon>Bacillaceae</taxon>
        <taxon>Lysinibacillus</taxon>
    </lineage>
</organism>
<dbReference type="InterPro" id="IPR011004">
    <property type="entry name" value="Trimer_LpxA-like_sf"/>
</dbReference>
<dbReference type="AlphaFoldDB" id="A0A3M8H497"/>
<dbReference type="InterPro" id="IPR050065">
    <property type="entry name" value="GlmU-like"/>
</dbReference>
<feature type="domain" description="Mannose-1-phosphate guanyltransferase C-terminal" evidence="3">
    <location>
        <begin position="77"/>
        <end position="149"/>
    </location>
</feature>
<accession>A0A3M8H497</accession>
<evidence type="ECO:0000313" key="5">
    <source>
        <dbReference type="Proteomes" id="UP000279909"/>
    </source>
</evidence>
<dbReference type="SUPFAM" id="SSF51161">
    <property type="entry name" value="Trimeric LpxA-like enzymes"/>
    <property type="match status" value="1"/>
</dbReference>
<evidence type="ECO:0000256" key="2">
    <source>
        <dbReference type="ARBA" id="ARBA00023315"/>
    </source>
</evidence>
<evidence type="ECO:0000259" key="3">
    <source>
        <dbReference type="Pfam" id="PF25087"/>
    </source>
</evidence>
<dbReference type="PANTHER" id="PTHR43584">
    <property type="entry name" value="NUCLEOTIDYL TRANSFERASE"/>
    <property type="match status" value="1"/>
</dbReference>
<keyword evidence="5" id="KW-1185">Reference proteome</keyword>
<dbReference type="Pfam" id="PF25087">
    <property type="entry name" value="GMPPB_C"/>
    <property type="match status" value="1"/>
</dbReference>
<dbReference type="GO" id="GO:0016746">
    <property type="term" value="F:acyltransferase activity"/>
    <property type="evidence" value="ECO:0007669"/>
    <property type="project" value="UniProtKB-KW"/>
</dbReference>
<dbReference type="GO" id="GO:0016779">
    <property type="term" value="F:nucleotidyltransferase activity"/>
    <property type="evidence" value="ECO:0007669"/>
    <property type="project" value="UniProtKB-ARBA"/>
</dbReference>
<reference evidence="4 5" key="1">
    <citation type="journal article" date="2014" name="Int. J. Syst. Evol. Microbiol.">
        <title>Lysinibacillus halotolerans sp. nov., isolated from saline-alkaline soil.</title>
        <authorList>
            <person name="Kong D."/>
            <person name="Wang Y."/>
            <person name="Zhao B."/>
            <person name="Li Y."/>
            <person name="Song J."/>
            <person name="Zhai Y."/>
            <person name="Zhang C."/>
            <person name="Wang H."/>
            <person name="Chen X."/>
            <person name="Zhao B."/>
            <person name="Ruan Z."/>
        </authorList>
    </citation>
    <scope>NUCLEOTIDE SEQUENCE [LARGE SCALE GENOMIC DNA]</scope>
    <source>
        <strain evidence="4 5">MCCC 1A12703</strain>
    </source>
</reference>
<dbReference type="RefSeq" id="WP_122973402.1">
    <property type="nucleotide sequence ID" value="NZ_RHLQ01000057.1"/>
</dbReference>
<dbReference type="PANTHER" id="PTHR43584:SF8">
    <property type="entry name" value="N-ACETYLMURAMATE ALPHA-1-PHOSPHATE URIDYLYLTRANSFERASE"/>
    <property type="match status" value="1"/>
</dbReference>
<protein>
    <recommendedName>
        <fullName evidence="3">Mannose-1-phosphate guanyltransferase C-terminal domain-containing protein</fullName>
    </recommendedName>
</protein>
<keyword evidence="2" id="KW-0012">Acyltransferase</keyword>
<sequence length="221" mass="24477">MISLAKHIDYREFRHKKFVSKYDTKPWEILNNLSDYILQITAGNINSDPYIAEKNAYINNENIFIGKGTIIESGAYIKGPAYIGENVRIRSGAYIRENVIIGDNCKVGHASEIKNSILFDGLNASHFNYVGDSIVGKDVNLGAGVVCSNYKNLPYGSNISLYTFEGRIETGRNLFGAIIGDGCKIGCNSVLNPGSFLEESVITYSNINIRGYIEKNTIIKK</sequence>
<gene>
    <name evidence="4" type="ORF">EC501_16275</name>
</gene>
<keyword evidence="1" id="KW-0808">Transferase</keyword>
<evidence type="ECO:0000256" key="1">
    <source>
        <dbReference type="ARBA" id="ARBA00022679"/>
    </source>
</evidence>
<dbReference type="InterPro" id="IPR056729">
    <property type="entry name" value="GMPPB_C"/>
</dbReference>
<dbReference type="EMBL" id="RHLQ01000057">
    <property type="protein sequence ID" value="RNC97251.1"/>
    <property type="molecule type" value="Genomic_DNA"/>
</dbReference>
<dbReference type="OrthoDB" id="9782926at2"/>
<evidence type="ECO:0000313" key="4">
    <source>
        <dbReference type="EMBL" id="RNC97251.1"/>
    </source>
</evidence>
<name>A0A3M8H497_9BACI</name>